<dbReference type="Gene3D" id="1.25.40.420">
    <property type="match status" value="1"/>
</dbReference>
<dbReference type="InterPro" id="IPR000210">
    <property type="entry name" value="BTB/POZ_dom"/>
</dbReference>
<dbReference type="EMBL" id="CAKKLH010000295">
    <property type="protein sequence ID" value="CAH0109771.1"/>
    <property type="molecule type" value="Genomic_DNA"/>
</dbReference>
<feature type="domain" description="BTB" evidence="1">
    <location>
        <begin position="150"/>
        <end position="217"/>
    </location>
</feature>
<dbReference type="PANTHER" id="PTHR24413">
    <property type="entry name" value="SPECKLE-TYPE POZ PROTEIN"/>
    <property type="match status" value="1"/>
</dbReference>
<dbReference type="SMART" id="SM00225">
    <property type="entry name" value="BTB"/>
    <property type="match status" value="1"/>
</dbReference>
<dbReference type="Pfam" id="PF00651">
    <property type="entry name" value="BTB"/>
    <property type="match status" value="1"/>
</dbReference>
<organism evidence="2 3">
    <name type="scientific">Daphnia galeata</name>
    <dbReference type="NCBI Taxonomy" id="27404"/>
    <lineage>
        <taxon>Eukaryota</taxon>
        <taxon>Metazoa</taxon>
        <taxon>Ecdysozoa</taxon>
        <taxon>Arthropoda</taxon>
        <taxon>Crustacea</taxon>
        <taxon>Branchiopoda</taxon>
        <taxon>Diplostraca</taxon>
        <taxon>Cladocera</taxon>
        <taxon>Anomopoda</taxon>
        <taxon>Daphniidae</taxon>
        <taxon>Daphnia</taxon>
    </lineage>
</organism>
<dbReference type="CDD" id="cd18186">
    <property type="entry name" value="BTB_POZ_ZBTB_KLHL-like"/>
    <property type="match status" value="1"/>
</dbReference>
<evidence type="ECO:0000313" key="2">
    <source>
        <dbReference type="EMBL" id="CAH0109771.1"/>
    </source>
</evidence>
<accession>A0A8J2RWG7</accession>
<keyword evidence="3" id="KW-1185">Reference proteome</keyword>
<dbReference type="FunFam" id="3.30.710.10:FF:000245">
    <property type="entry name" value="Uncharacterized protein"/>
    <property type="match status" value="1"/>
</dbReference>
<comment type="caution">
    <text evidence="2">The sequence shown here is derived from an EMBL/GenBank/DDBJ whole genome shotgun (WGS) entry which is preliminary data.</text>
</comment>
<dbReference type="Gene3D" id="3.30.710.10">
    <property type="entry name" value="Potassium Channel Kv1.1, Chain A"/>
    <property type="match status" value="1"/>
</dbReference>
<protein>
    <recommendedName>
        <fullName evidence="1">BTB domain-containing protein</fullName>
    </recommendedName>
</protein>
<dbReference type="PROSITE" id="PS50097">
    <property type="entry name" value="BTB"/>
    <property type="match status" value="1"/>
</dbReference>
<dbReference type="AlphaFoldDB" id="A0A8J2RWG7"/>
<proteinExistence type="predicted"/>
<dbReference type="Proteomes" id="UP000789390">
    <property type="component" value="Unassembled WGS sequence"/>
</dbReference>
<reference evidence="2" key="1">
    <citation type="submission" date="2021-11" db="EMBL/GenBank/DDBJ databases">
        <authorList>
            <person name="Schell T."/>
        </authorList>
    </citation>
    <scope>NUCLEOTIDE SEQUENCE</scope>
    <source>
        <strain evidence="2">M5</strain>
    </source>
</reference>
<dbReference type="OrthoDB" id="7628309at2759"/>
<sequence length="311" mass="35786">MASASVCSVQKIREGIFKISWVNSKNSYYQQSYSQKVVLQEMTESCQLSYALSQNQQEVVLEIEILFAQAKKPKNLNAIRILASMDGINQTMKLENSKWLATFKSHRYWEDGFPFEIVFDFTYGSTILLKKESQHVLNHLLNLWNTRNLADITFKFKDKTIQAHSLIVASGSPVLDAMFKHNFKEKEEKTAIIHDIQSEVFEHLLRFIYTGDADLDNINVARLIVAADKYGMDALKDECALRLSQDLTIETATRNLILSHLQNSSLLYQSTLDFMSKNAKVICSRKDWMELLKKYPELGFSAMQKMVQTLQ</sequence>
<evidence type="ECO:0000313" key="3">
    <source>
        <dbReference type="Proteomes" id="UP000789390"/>
    </source>
</evidence>
<evidence type="ECO:0000259" key="1">
    <source>
        <dbReference type="PROSITE" id="PS50097"/>
    </source>
</evidence>
<dbReference type="InterPro" id="IPR011333">
    <property type="entry name" value="SKP1/BTB/POZ_sf"/>
</dbReference>
<dbReference type="SUPFAM" id="SSF54695">
    <property type="entry name" value="POZ domain"/>
    <property type="match status" value="1"/>
</dbReference>
<name>A0A8J2RWG7_9CRUS</name>
<gene>
    <name evidence="2" type="ORF">DGAL_LOCUS13256</name>
</gene>